<evidence type="ECO:0000259" key="8">
    <source>
        <dbReference type="Pfam" id="PF02397"/>
    </source>
</evidence>
<evidence type="ECO:0000256" key="7">
    <source>
        <dbReference type="SAM" id="Phobius"/>
    </source>
</evidence>
<dbReference type="GO" id="GO:0016020">
    <property type="term" value="C:membrane"/>
    <property type="evidence" value="ECO:0007669"/>
    <property type="project" value="UniProtKB-SubCell"/>
</dbReference>
<keyword evidence="3 9" id="KW-0808">Transferase</keyword>
<keyword evidence="4 7" id="KW-0812">Transmembrane</keyword>
<evidence type="ECO:0000256" key="1">
    <source>
        <dbReference type="ARBA" id="ARBA00004141"/>
    </source>
</evidence>
<dbReference type="PANTHER" id="PTHR30576">
    <property type="entry name" value="COLANIC BIOSYNTHESIS UDP-GLUCOSE LIPID CARRIER TRANSFERASE"/>
    <property type="match status" value="1"/>
</dbReference>
<evidence type="ECO:0000256" key="4">
    <source>
        <dbReference type="ARBA" id="ARBA00022692"/>
    </source>
</evidence>
<dbReference type="NCBIfam" id="TIGR03025">
    <property type="entry name" value="EPS_sugtrans"/>
    <property type="match status" value="1"/>
</dbReference>
<feature type="transmembrane region" description="Helical" evidence="7">
    <location>
        <begin position="285"/>
        <end position="306"/>
    </location>
</feature>
<organism evidence="9 10">
    <name type="scientific">Sphingobacterium psychroaquaticum</name>
    <dbReference type="NCBI Taxonomy" id="561061"/>
    <lineage>
        <taxon>Bacteria</taxon>
        <taxon>Pseudomonadati</taxon>
        <taxon>Bacteroidota</taxon>
        <taxon>Sphingobacteriia</taxon>
        <taxon>Sphingobacteriales</taxon>
        <taxon>Sphingobacteriaceae</taxon>
        <taxon>Sphingobacterium</taxon>
    </lineage>
</organism>
<gene>
    <name evidence="9" type="ORF">SAMN05660862_3438</name>
</gene>
<dbReference type="InterPro" id="IPR017475">
    <property type="entry name" value="EPS_sugar_tfrase"/>
</dbReference>
<evidence type="ECO:0000256" key="3">
    <source>
        <dbReference type="ARBA" id="ARBA00022679"/>
    </source>
</evidence>
<comment type="similarity">
    <text evidence="2">Belongs to the bacterial sugar transferase family.</text>
</comment>
<feature type="transmembrane region" description="Helical" evidence="7">
    <location>
        <begin position="9"/>
        <end position="32"/>
    </location>
</feature>
<comment type="subcellular location">
    <subcellularLocation>
        <location evidence="1">Membrane</location>
        <topology evidence="1">Multi-pass membrane protein</topology>
    </subcellularLocation>
</comment>
<keyword evidence="5 7" id="KW-1133">Transmembrane helix</keyword>
<dbReference type="Proteomes" id="UP000192980">
    <property type="component" value="Unassembled WGS sequence"/>
</dbReference>
<dbReference type="GO" id="GO:0016780">
    <property type="term" value="F:phosphotransferase activity, for other substituted phosphate groups"/>
    <property type="evidence" value="ECO:0007669"/>
    <property type="project" value="TreeGrafter"/>
</dbReference>
<protein>
    <submittedName>
        <fullName evidence="9">Putative colanic acid biosysnthesis UDP-glucose lipid carrier transferase</fullName>
    </submittedName>
</protein>
<evidence type="ECO:0000313" key="9">
    <source>
        <dbReference type="EMBL" id="SMG47463.1"/>
    </source>
</evidence>
<feature type="transmembrane region" description="Helical" evidence="7">
    <location>
        <begin position="44"/>
        <end position="66"/>
    </location>
</feature>
<dbReference type="AlphaFoldDB" id="A0A1X7L234"/>
<evidence type="ECO:0000256" key="5">
    <source>
        <dbReference type="ARBA" id="ARBA00022989"/>
    </source>
</evidence>
<evidence type="ECO:0000313" key="10">
    <source>
        <dbReference type="Proteomes" id="UP000192980"/>
    </source>
</evidence>
<reference evidence="9 10" key="1">
    <citation type="submission" date="2017-04" db="EMBL/GenBank/DDBJ databases">
        <authorList>
            <person name="Afonso C.L."/>
            <person name="Miller P.J."/>
            <person name="Scott M.A."/>
            <person name="Spackman E."/>
            <person name="Goraichik I."/>
            <person name="Dimitrov K.M."/>
            <person name="Suarez D.L."/>
            <person name="Swayne D.E."/>
        </authorList>
    </citation>
    <scope>NUCLEOTIDE SEQUENCE [LARGE SCALE GENOMIC DNA]</scope>
    <source>
        <strain evidence="9 10">DSM 22418</strain>
    </source>
</reference>
<dbReference type="PANTHER" id="PTHR30576:SF0">
    <property type="entry name" value="UNDECAPRENYL-PHOSPHATE N-ACETYLGALACTOSAMINYL 1-PHOSPHATE TRANSFERASE-RELATED"/>
    <property type="match status" value="1"/>
</dbReference>
<feature type="transmembrane region" description="Helical" evidence="7">
    <location>
        <begin position="87"/>
        <end position="105"/>
    </location>
</feature>
<sequence>MYRYVPNRIIVCLVIILFSMDLLCINIALQFALSVSTYNGWISLWNGIPISLPVVSTLFSLIWFVAAQFFHLYREDVVGRLESMFRATLRTALITLGAVLIFAIFNGPLLASVKAFGVLVLFLSIYLLVSRMFMTYVYTTLPRRFNWVKKVAVIGAGNQIAPVASFFDQQQLFYQVDTIQYKDEDAAMTKEETLRKFKQYFEAVSKDGIHDVFLVTSPEMYKYSEDLVSAADHQCVHLNFVPSMVANITYKEGAPAEINLPVLKSRGESMSNIENRLKKRFMDTVISGFVIVFVLSWLIPIIGLIIKIQSPGPIFFKQLRSGRNNTPFYCYKFRSMVVNKSSNDKQATKNDSRITPIGKFLRKSNLDEFPQFINVFLGQMSIVGPRPHMLSHTEHYGALINRYMVRHFVKPGITGWAQVSGYRGETKDPMLMAKRVEHDLEYMQNWSAMLDFKIICLTAINMIRGEKNAY</sequence>
<dbReference type="InterPro" id="IPR003362">
    <property type="entry name" value="Bact_transf"/>
</dbReference>
<name>A0A1X7L234_9SPHI</name>
<keyword evidence="10" id="KW-1185">Reference proteome</keyword>
<dbReference type="STRING" id="561061.SAMN05660862_3438"/>
<evidence type="ECO:0000256" key="2">
    <source>
        <dbReference type="ARBA" id="ARBA00006464"/>
    </source>
</evidence>
<accession>A0A1X7L234</accession>
<evidence type="ECO:0000256" key="6">
    <source>
        <dbReference type="ARBA" id="ARBA00023136"/>
    </source>
</evidence>
<dbReference type="Pfam" id="PF02397">
    <property type="entry name" value="Bac_transf"/>
    <property type="match status" value="1"/>
</dbReference>
<keyword evidence="6 7" id="KW-0472">Membrane</keyword>
<proteinExistence type="inferred from homology"/>
<feature type="domain" description="Bacterial sugar transferase" evidence="8">
    <location>
        <begin position="279"/>
        <end position="463"/>
    </location>
</feature>
<dbReference type="EMBL" id="FXAU01000007">
    <property type="protein sequence ID" value="SMG47463.1"/>
    <property type="molecule type" value="Genomic_DNA"/>
</dbReference>